<name>A0ABW6GAA6_9PSEU</name>
<dbReference type="Pfam" id="PF03372">
    <property type="entry name" value="Exo_endo_phos"/>
    <property type="match status" value="1"/>
</dbReference>
<feature type="domain" description="Endonuclease/exonuclease/phosphatase" evidence="1">
    <location>
        <begin position="38"/>
        <end position="389"/>
    </location>
</feature>
<accession>A0ABW6GAA6</accession>
<organism evidence="2 3">
    <name type="scientific">Prauserella salsuginis</name>
    <dbReference type="NCBI Taxonomy" id="387889"/>
    <lineage>
        <taxon>Bacteria</taxon>
        <taxon>Bacillati</taxon>
        <taxon>Actinomycetota</taxon>
        <taxon>Actinomycetes</taxon>
        <taxon>Pseudonocardiales</taxon>
        <taxon>Pseudonocardiaceae</taxon>
        <taxon>Prauserella</taxon>
        <taxon>Prauserella salsuginis group</taxon>
    </lineage>
</organism>
<evidence type="ECO:0000259" key="1">
    <source>
        <dbReference type="Pfam" id="PF03372"/>
    </source>
</evidence>
<keyword evidence="3" id="KW-1185">Reference proteome</keyword>
<dbReference type="Proteomes" id="UP001598673">
    <property type="component" value="Unassembled WGS sequence"/>
</dbReference>
<dbReference type="EMBL" id="JBHXCV010000017">
    <property type="protein sequence ID" value="MFD6796137.1"/>
    <property type="molecule type" value="Genomic_DNA"/>
</dbReference>
<dbReference type="Gene3D" id="3.60.10.10">
    <property type="entry name" value="Endonuclease/exonuclease/phosphatase"/>
    <property type="match status" value="1"/>
</dbReference>
<sequence length="399" mass="42584">MSGFVGVAASAGLAVSSVPAVADPGSGRGGPADVRFATFNASLNRAAEGELLRDLSTGDDEQARKVAEVIQRDRPDVLLLNEFDYVAGGAAADAFRDNYLEVGQHGAAPIDYPHAYTAPVNTGVPTGFDLDRDGETGGPGDAHGFGDFEGQYGMLVLSKHPIDTGAVRTFQNFRWQDMPGATLPDDPATPEPDDWYSDEVLDVLRLSSKSHWDLPIDVDGRTVHLLAAHPTPPSFDGEEDRNGTRNHDEIRFWADYVTPGKGGYIYDDAGGRGGLRPGERFVIAGDYNADPHDGDSVDAAATQLLDAPLVRDTRPASEGAVVAAEQQGGANDEHVGPARLDTADFDDESPGNLRVDYVLPSRGLLPYDDGVFWPEPGTDLARLGDASDHHLVRVDLFVP</sequence>
<dbReference type="InterPro" id="IPR036691">
    <property type="entry name" value="Endo/exonu/phosph_ase_sf"/>
</dbReference>
<dbReference type="SUPFAM" id="SSF56219">
    <property type="entry name" value="DNase I-like"/>
    <property type="match status" value="1"/>
</dbReference>
<keyword evidence="2" id="KW-0540">Nuclease</keyword>
<gene>
    <name evidence="2" type="ORF">ACFWGY_22665</name>
</gene>
<protein>
    <submittedName>
        <fullName evidence="2">Endonuclease/exonuclease/phosphatase family protein</fullName>
    </submittedName>
</protein>
<keyword evidence="2" id="KW-0378">Hydrolase</keyword>
<keyword evidence="2" id="KW-0255">Endonuclease</keyword>
<evidence type="ECO:0000313" key="3">
    <source>
        <dbReference type="Proteomes" id="UP001598673"/>
    </source>
</evidence>
<comment type="caution">
    <text evidence="2">The sequence shown here is derived from an EMBL/GenBank/DDBJ whole genome shotgun (WGS) entry which is preliminary data.</text>
</comment>
<dbReference type="RefSeq" id="WP_372497796.1">
    <property type="nucleotide sequence ID" value="NZ_JANBBF010000002.1"/>
</dbReference>
<evidence type="ECO:0000313" key="2">
    <source>
        <dbReference type="EMBL" id="MFD6796137.1"/>
    </source>
</evidence>
<dbReference type="InterPro" id="IPR005135">
    <property type="entry name" value="Endo/exonuclease/phosphatase"/>
</dbReference>
<dbReference type="GO" id="GO:0004519">
    <property type="term" value="F:endonuclease activity"/>
    <property type="evidence" value="ECO:0007669"/>
    <property type="project" value="UniProtKB-KW"/>
</dbReference>
<reference evidence="2 3" key="1">
    <citation type="submission" date="2024-09" db="EMBL/GenBank/DDBJ databases">
        <title>The Natural Products Discovery Center: Release of the First 8490 Sequenced Strains for Exploring Actinobacteria Biosynthetic Diversity.</title>
        <authorList>
            <person name="Kalkreuter E."/>
            <person name="Kautsar S.A."/>
            <person name="Yang D."/>
            <person name="Bader C.D."/>
            <person name="Teijaro C.N."/>
            <person name="Fluegel L."/>
            <person name="Davis C.M."/>
            <person name="Simpson J.R."/>
            <person name="Lauterbach L."/>
            <person name="Steele A.D."/>
            <person name="Gui C."/>
            <person name="Meng S."/>
            <person name="Li G."/>
            <person name="Viehrig K."/>
            <person name="Ye F."/>
            <person name="Su P."/>
            <person name="Kiefer A.F."/>
            <person name="Nichols A."/>
            <person name="Cepeda A.J."/>
            <person name="Yan W."/>
            <person name="Fan B."/>
            <person name="Jiang Y."/>
            <person name="Adhikari A."/>
            <person name="Zheng C.-J."/>
            <person name="Schuster L."/>
            <person name="Cowan T.M."/>
            <person name="Smanski M.J."/>
            <person name="Chevrette M.G."/>
            <person name="De Carvalho L.P.S."/>
            <person name="Shen B."/>
        </authorList>
    </citation>
    <scope>NUCLEOTIDE SEQUENCE [LARGE SCALE GENOMIC DNA]</scope>
    <source>
        <strain evidence="2 3">NPDC060353</strain>
    </source>
</reference>
<proteinExistence type="predicted"/>